<proteinExistence type="predicted"/>
<sequence length="961" mass="104896">MHGQRTVNDTWFRADKAVNADPLGIGFFLPDPGVPSTFGNLGGDGSPVTTWYDIIDFEPQNAIPHPVSVNDYPNAWNGSPPGFAYSQGNGFLWPTGSVPNLPTFHRNIDDNLNFNPVVHFDGNDGGGVGQALHFRSHSQEDMAVFIVFKALGSGNSAETQRLLFGGVVDTLHTSANEDDWAGNLSLGVADNNRFSIGRTWYTGPQADNNIANYDINENQEFFQSGAIDLLGEPTIGVFTRLTSFEQETLNTFVNGIADINVTRSGNPFFDNILFDHNRLGKHFNSNDADRNLTGDIAEVILMDVDPSNPITNNVRMRVESYLAIKYGITLTNENQLGSIVGNGTYDYLAADGTIIWQSDATYKHDIAGIGRDRHQSPGNLDYRLWYNLDQRISKSVNADAIVTISTDTDFVSDNLMIDGDPMTPERTPIDGSLFQYDHNYLLWGNNNLSINRTNVELPTGIDFRLEREWKVQLTRTRPGQVDPITGVSIRVDLSGSDILSNGNCGLKLLIDGDGDFTKGAITQIDATSIDGNDNAYFDGIDFLDGQVFTIGVLAAPTIAAVAQQPSTCGASDGEIEFTFTNVPDGNNYTITYDGDSFTNVTVAGNTASVTGLAAGNYNNLAITVAGCTSQQDPDVVLTSSGFNISTTVQNETCWESTDGSISVNTDTDDLPLTVQLNSMQPMVFNNNSFVIDGLSSGNYEIIIIDNSGCQSETTFEILGGGPNLDAIVEPLYSCNSGLPSISIDVTLLDSSIANEVLYALDSTNPNDFIISPDFENIASGNHILSIMHTNGCLVEIPFTIDEINPLSISLSNEFVNQITVNASGGFPPYTYYFDDNNGSSSNTYTITRNGTFVVTVIDGRGCDVTSSITLNLVEISIPNFFTPNNDGQNDFWKPKNMELFPDIKTFIFDRYGRKLNIMGQLDNGWDGRYQSQSMPSGDYWYIVKLNDGSGREFVGHFTLYR</sequence>
<dbReference type="Proteomes" id="UP001597342">
    <property type="component" value="Unassembled WGS sequence"/>
</dbReference>
<evidence type="ECO:0000313" key="3">
    <source>
        <dbReference type="Proteomes" id="UP001597342"/>
    </source>
</evidence>
<reference evidence="3" key="1">
    <citation type="journal article" date="2019" name="Int. J. Syst. Evol. Microbiol.">
        <title>The Global Catalogue of Microorganisms (GCM) 10K type strain sequencing project: providing services to taxonomists for standard genome sequencing and annotation.</title>
        <authorList>
            <consortium name="The Broad Institute Genomics Platform"/>
            <consortium name="The Broad Institute Genome Sequencing Center for Infectious Disease"/>
            <person name="Wu L."/>
            <person name="Ma J."/>
        </authorList>
    </citation>
    <scope>NUCLEOTIDE SEQUENCE [LARGE SCALE GENOMIC DNA]</scope>
    <source>
        <strain evidence="3">JCM 3389</strain>
    </source>
</reference>
<dbReference type="InterPro" id="IPR026341">
    <property type="entry name" value="T9SS_type_B"/>
</dbReference>
<dbReference type="CDD" id="cd00146">
    <property type="entry name" value="PKD"/>
    <property type="match status" value="1"/>
</dbReference>
<dbReference type="NCBIfam" id="TIGR04131">
    <property type="entry name" value="Bac_Flav_CTERM"/>
    <property type="match status" value="1"/>
</dbReference>
<dbReference type="Pfam" id="PF26628">
    <property type="entry name" value="DUF8202"/>
    <property type="match status" value="1"/>
</dbReference>
<accession>A0ABW4Y249</accession>
<name>A0ABW4Y249_9FLAO</name>
<dbReference type="RefSeq" id="WP_379831331.1">
    <property type="nucleotide sequence ID" value="NZ_JBHUHU010000003.1"/>
</dbReference>
<feature type="domain" description="DUF8202" evidence="1">
    <location>
        <begin position="315"/>
        <end position="545"/>
    </location>
</feature>
<comment type="caution">
    <text evidence="2">The sequence shown here is derived from an EMBL/GenBank/DDBJ whole genome shotgun (WGS) entry which is preliminary data.</text>
</comment>
<evidence type="ECO:0000313" key="2">
    <source>
        <dbReference type="EMBL" id="MFD2100628.1"/>
    </source>
</evidence>
<dbReference type="InterPro" id="IPR058515">
    <property type="entry name" value="DUF8202"/>
</dbReference>
<organism evidence="2 3">
    <name type="scientific">Flagellimonas iocasae</name>
    <dbReference type="NCBI Taxonomy" id="2055905"/>
    <lineage>
        <taxon>Bacteria</taxon>
        <taxon>Pseudomonadati</taxon>
        <taxon>Bacteroidota</taxon>
        <taxon>Flavobacteriia</taxon>
        <taxon>Flavobacteriales</taxon>
        <taxon>Flavobacteriaceae</taxon>
        <taxon>Flagellimonas</taxon>
    </lineage>
</organism>
<evidence type="ECO:0000259" key="1">
    <source>
        <dbReference type="Pfam" id="PF26628"/>
    </source>
</evidence>
<dbReference type="EMBL" id="JBHUHU010000003">
    <property type="protein sequence ID" value="MFD2100628.1"/>
    <property type="molecule type" value="Genomic_DNA"/>
</dbReference>
<dbReference type="Pfam" id="PF13585">
    <property type="entry name" value="CHU_C"/>
    <property type="match status" value="1"/>
</dbReference>
<gene>
    <name evidence="2" type="ORF">ACFSJE_12635</name>
</gene>
<protein>
    <submittedName>
        <fullName evidence="2">T9SS type B sorting domain-containing protein</fullName>
    </submittedName>
</protein>
<keyword evidence="3" id="KW-1185">Reference proteome</keyword>